<evidence type="ECO:0000313" key="5">
    <source>
        <dbReference type="Proteomes" id="UP000054047"/>
    </source>
</evidence>
<dbReference type="OrthoDB" id="5903992at2759"/>
<sequence>MAKLNLIALAIASLLPALCEGKPVFFIQPLCPGGYLDKGTIEDNVLKLINTRRQALAQGTQKNGSGGKPKKLPPATNMTKISWSCDLEQKAVKTINGNCVNQASPVIPNNGEGLADGNCVSLKFAIQLPYSTQKHARFSDNEYVLSAPELGTPRESFVSGVDYGNTVENAIQGNFNAWLKKADFNPFPVTTKGTVISYPTYNGDVHLWPYSNLVRATNTEIGCVLERCPPTSTVTTKLITLYCVLNGK</sequence>
<dbReference type="CDD" id="cd05380">
    <property type="entry name" value="CAP_euk"/>
    <property type="match status" value="1"/>
</dbReference>
<evidence type="ECO:0000313" key="4">
    <source>
        <dbReference type="EMBL" id="KIH56345.1"/>
    </source>
</evidence>
<feature type="region of interest" description="Disordered" evidence="1">
    <location>
        <begin position="57"/>
        <end position="76"/>
    </location>
</feature>
<keyword evidence="2" id="KW-0732">Signal</keyword>
<dbReference type="InterPro" id="IPR014044">
    <property type="entry name" value="CAP_dom"/>
</dbReference>
<proteinExistence type="predicted"/>
<reference evidence="4 5" key="1">
    <citation type="submission" date="2013-12" db="EMBL/GenBank/DDBJ databases">
        <title>Draft genome of the parsitic nematode Ancylostoma duodenale.</title>
        <authorList>
            <person name="Mitreva M."/>
        </authorList>
    </citation>
    <scope>NUCLEOTIDE SEQUENCE [LARGE SCALE GENOMIC DNA]</scope>
    <source>
        <strain evidence="4 5">Zhejiang</strain>
    </source>
</reference>
<evidence type="ECO:0000256" key="2">
    <source>
        <dbReference type="SAM" id="SignalP"/>
    </source>
</evidence>
<feature type="signal peptide" evidence="2">
    <location>
        <begin position="1"/>
        <end position="21"/>
    </location>
</feature>
<feature type="domain" description="SCP" evidence="3">
    <location>
        <begin position="40"/>
        <end position="168"/>
    </location>
</feature>
<evidence type="ECO:0000259" key="3">
    <source>
        <dbReference type="SMART" id="SM00198"/>
    </source>
</evidence>
<organism evidence="4 5">
    <name type="scientific">Ancylostoma duodenale</name>
    <dbReference type="NCBI Taxonomy" id="51022"/>
    <lineage>
        <taxon>Eukaryota</taxon>
        <taxon>Metazoa</taxon>
        <taxon>Ecdysozoa</taxon>
        <taxon>Nematoda</taxon>
        <taxon>Chromadorea</taxon>
        <taxon>Rhabditida</taxon>
        <taxon>Rhabditina</taxon>
        <taxon>Rhabditomorpha</taxon>
        <taxon>Strongyloidea</taxon>
        <taxon>Ancylostomatidae</taxon>
        <taxon>Ancylostomatinae</taxon>
        <taxon>Ancylostoma</taxon>
    </lineage>
</organism>
<dbReference type="Gene3D" id="3.40.33.10">
    <property type="entry name" value="CAP"/>
    <property type="match status" value="1"/>
</dbReference>
<name>A0A0C2G5S5_9BILA</name>
<dbReference type="Pfam" id="PF00188">
    <property type="entry name" value="CAP"/>
    <property type="match status" value="1"/>
</dbReference>
<evidence type="ECO:0000256" key="1">
    <source>
        <dbReference type="SAM" id="MobiDB-lite"/>
    </source>
</evidence>
<protein>
    <submittedName>
        <fullName evidence="4">SCP-like protein</fullName>
    </submittedName>
</protein>
<accession>A0A0C2G5S5</accession>
<keyword evidence="5" id="KW-1185">Reference proteome</keyword>
<dbReference type="SUPFAM" id="SSF55797">
    <property type="entry name" value="PR-1-like"/>
    <property type="match status" value="1"/>
</dbReference>
<gene>
    <name evidence="4" type="ORF">ANCDUO_13474</name>
</gene>
<dbReference type="SMART" id="SM00198">
    <property type="entry name" value="SCP"/>
    <property type="match status" value="1"/>
</dbReference>
<dbReference type="EMBL" id="KN735882">
    <property type="protein sequence ID" value="KIH56345.1"/>
    <property type="molecule type" value="Genomic_DNA"/>
</dbReference>
<feature type="chain" id="PRO_5002161044" evidence="2">
    <location>
        <begin position="22"/>
        <end position="248"/>
    </location>
</feature>
<dbReference type="AlphaFoldDB" id="A0A0C2G5S5"/>
<dbReference type="Proteomes" id="UP000054047">
    <property type="component" value="Unassembled WGS sequence"/>
</dbReference>
<dbReference type="InterPro" id="IPR035940">
    <property type="entry name" value="CAP_sf"/>
</dbReference>